<dbReference type="AlphaFoldDB" id="A0A182ETY6"/>
<gene>
    <name evidence="1" type="ORF">NOO_LOCUS11614</name>
</gene>
<protein>
    <submittedName>
        <fullName evidence="3">ATP-dependent DNA helicase</fullName>
    </submittedName>
</protein>
<dbReference type="WBParaSite" id="nOo.2.0.1.t11614-RA">
    <property type="protein sequence ID" value="nOo.2.0.1.t11614-RA"/>
    <property type="gene ID" value="nOo.2.0.1.g11614"/>
</dbReference>
<dbReference type="EMBL" id="UYRW01008369">
    <property type="protein sequence ID" value="VDM96601.1"/>
    <property type="molecule type" value="Genomic_DNA"/>
</dbReference>
<sequence>MRVQLQNNRSAGIFSHQLLEIENGKSVDTAVEADEAVNYPTEFLNSLYLPGMPPHILQLKMGRTNYHVAKYQPAKTLQQHAACSEKSNEQCRRGNNLDRTFQG</sequence>
<name>A0A182ETY6_ONCOC</name>
<dbReference type="Proteomes" id="UP000271087">
    <property type="component" value="Unassembled WGS sequence"/>
</dbReference>
<keyword evidence="2" id="KW-1185">Reference proteome</keyword>
<evidence type="ECO:0000313" key="1">
    <source>
        <dbReference type="EMBL" id="VDM96601.1"/>
    </source>
</evidence>
<reference evidence="1 2" key="2">
    <citation type="submission" date="2018-08" db="EMBL/GenBank/DDBJ databases">
        <authorList>
            <person name="Laetsch R D."/>
            <person name="Stevens L."/>
            <person name="Kumar S."/>
            <person name="Blaxter L. M."/>
        </authorList>
    </citation>
    <scope>NUCLEOTIDE SEQUENCE [LARGE SCALE GENOMIC DNA]</scope>
</reference>
<reference evidence="3" key="1">
    <citation type="submission" date="2016-06" db="UniProtKB">
        <authorList>
            <consortium name="WormBaseParasite"/>
        </authorList>
    </citation>
    <scope>IDENTIFICATION</scope>
</reference>
<accession>A0A182ETY6</accession>
<dbReference type="OrthoDB" id="9997116at2759"/>
<proteinExistence type="predicted"/>
<organism evidence="3">
    <name type="scientific">Onchocerca ochengi</name>
    <name type="common">Filarial nematode worm</name>
    <dbReference type="NCBI Taxonomy" id="42157"/>
    <lineage>
        <taxon>Eukaryota</taxon>
        <taxon>Metazoa</taxon>
        <taxon>Ecdysozoa</taxon>
        <taxon>Nematoda</taxon>
        <taxon>Chromadorea</taxon>
        <taxon>Rhabditida</taxon>
        <taxon>Spirurina</taxon>
        <taxon>Spiruromorpha</taxon>
        <taxon>Filarioidea</taxon>
        <taxon>Onchocercidae</taxon>
        <taxon>Onchocerca</taxon>
    </lineage>
</organism>
<evidence type="ECO:0000313" key="2">
    <source>
        <dbReference type="Proteomes" id="UP000271087"/>
    </source>
</evidence>
<evidence type="ECO:0000313" key="3">
    <source>
        <dbReference type="WBParaSite" id="nOo.2.0.1.t11614-RA"/>
    </source>
</evidence>